<accession>A0ABQ7ZCW3</accession>
<dbReference type="Proteomes" id="UP000824890">
    <property type="component" value="Unassembled WGS sequence"/>
</dbReference>
<keyword evidence="2" id="KW-1185">Reference proteome</keyword>
<dbReference type="EMBL" id="JAGKQM010000015">
    <property type="protein sequence ID" value="KAH0878067.1"/>
    <property type="molecule type" value="Genomic_DNA"/>
</dbReference>
<reference evidence="1 2" key="1">
    <citation type="submission" date="2021-05" db="EMBL/GenBank/DDBJ databases">
        <title>Genome Assembly of Synthetic Allotetraploid Brassica napus Reveals Homoeologous Exchanges between Subgenomes.</title>
        <authorList>
            <person name="Davis J.T."/>
        </authorList>
    </citation>
    <scope>NUCLEOTIDE SEQUENCE [LARGE SCALE GENOMIC DNA]</scope>
    <source>
        <strain evidence="2">cv. Da-Ae</strain>
        <tissue evidence="1">Seedling</tissue>
    </source>
</reference>
<organism evidence="1 2">
    <name type="scientific">Brassica napus</name>
    <name type="common">Rape</name>
    <dbReference type="NCBI Taxonomy" id="3708"/>
    <lineage>
        <taxon>Eukaryota</taxon>
        <taxon>Viridiplantae</taxon>
        <taxon>Streptophyta</taxon>
        <taxon>Embryophyta</taxon>
        <taxon>Tracheophyta</taxon>
        <taxon>Spermatophyta</taxon>
        <taxon>Magnoliopsida</taxon>
        <taxon>eudicotyledons</taxon>
        <taxon>Gunneridae</taxon>
        <taxon>Pentapetalae</taxon>
        <taxon>rosids</taxon>
        <taxon>malvids</taxon>
        <taxon>Brassicales</taxon>
        <taxon>Brassicaceae</taxon>
        <taxon>Brassiceae</taxon>
        <taxon>Brassica</taxon>
    </lineage>
</organism>
<protein>
    <submittedName>
        <fullName evidence="1">Uncharacterized protein</fullName>
    </submittedName>
</protein>
<proteinExistence type="predicted"/>
<gene>
    <name evidence="1" type="ORF">HID58_065461</name>
</gene>
<evidence type="ECO:0000313" key="2">
    <source>
        <dbReference type="Proteomes" id="UP000824890"/>
    </source>
</evidence>
<comment type="caution">
    <text evidence="1">The sequence shown here is derived from an EMBL/GenBank/DDBJ whole genome shotgun (WGS) entry which is preliminary data.</text>
</comment>
<evidence type="ECO:0000313" key="1">
    <source>
        <dbReference type="EMBL" id="KAH0878067.1"/>
    </source>
</evidence>
<name>A0ABQ7ZCW3_BRANA</name>
<sequence length="127" mass="15036">MNKKQNVVLNSFSWLTNKLIKLREMVGNGRLCRFWTDNWSPFRSLESYFLRGTTSRSGYREMVPESDGLIMRILPDGRRVLTRLFWRNGSQLGYREMVPESDGLIVRILPDGRRVLTRLFRRVLRIA</sequence>